<evidence type="ECO:0000256" key="4">
    <source>
        <dbReference type="ARBA" id="ARBA00023163"/>
    </source>
</evidence>
<dbReference type="Pfam" id="PF08281">
    <property type="entry name" value="Sigma70_r4_2"/>
    <property type="match status" value="1"/>
</dbReference>
<sequence>MVRKHDAPDTLPALVRATLSSVRLAELSDGELLVRFVVTRDNELFAELVRRLGPTVLGVCRRLLGTGPDAEDAFQVAFMVLVRRAGSVRPPGRVAAWLHGVALLTARKARHVRNRRAARESRPDAPVERAGPCREWEPDLAEVLDAELDRLPAKYRLPVVLCEVRELTVAQAAAELGWPVGTVASRLSRGRAALANRLRRRGVTVGSVLFATGGIRAATAQVPAHFIGAAVRAADTGGTVSSAVTLPLLNEVLRTMTLSQVRMVGACVLVTAAVLGGFGLLRTTVGAAAPSLENPAVAKKEPLNRAIDEDDDRRAAAELVLTIQVVSVKEVVNGANKDVTVIAKVLGVEKSAFGTRKGEEIAITYTDSAKLIPGSESMPALEKGGVYPAFLNRNDKEYQPAAWAASFRMTPGGGRVKENKNAAERFGAAMHTVDTFLKAKTTDPKRDELQKAVIAIGQSGEHNGYVWVHARLSWECGFLEARKAELGNNLTKEQVKEIDDQVAHLKRTQILIDAPK</sequence>
<dbReference type="InterPro" id="IPR007627">
    <property type="entry name" value="RNA_pol_sigma70_r2"/>
</dbReference>
<dbReference type="GO" id="GO:0006352">
    <property type="term" value="P:DNA-templated transcription initiation"/>
    <property type="evidence" value="ECO:0007669"/>
    <property type="project" value="InterPro"/>
</dbReference>
<evidence type="ECO:0000313" key="7">
    <source>
        <dbReference type="EMBL" id="VTR92103.1"/>
    </source>
</evidence>
<dbReference type="InterPro" id="IPR013324">
    <property type="entry name" value="RNA_pol_sigma_r3/r4-like"/>
</dbReference>
<name>A0A6P2CT80_9BACT</name>
<organism evidence="7 8">
    <name type="scientific">Gemmata massiliana</name>
    <dbReference type="NCBI Taxonomy" id="1210884"/>
    <lineage>
        <taxon>Bacteria</taxon>
        <taxon>Pseudomonadati</taxon>
        <taxon>Planctomycetota</taxon>
        <taxon>Planctomycetia</taxon>
        <taxon>Gemmatales</taxon>
        <taxon>Gemmataceae</taxon>
        <taxon>Gemmata</taxon>
    </lineage>
</organism>
<evidence type="ECO:0000259" key="6">
    <source>
        <dbReference type="Pfam" id="PF08281"/>
    </source>
</evidence>
<dbReference type="Gene3D" id="1.10.1740.10">
    <property type="match status" value="1"/>
</dbReference>
<feature type="domain" description="RNA polymerase sigma-70 region 2" evidence="5">
    <location>
        <begin position="48"/>
        <end position="108"/>
    </location>
</feature>
<evidence type="ECO:0000259" key="5">
    <source>
        <dbReference type="Pfam" id="PF04542"/>
    </source>
</evidence>
<dbReference type="KEGG" id="gms:SOIL9_56110"/>
<dbReference type="SUPFAM" id="SSF88659">
    <property type="entry name" value="Sigma3 and sigma4 domains of RNA polymerase sigma factors"/>
    <property type="match status" value="1"/>
</dbReference>
<gene>
    <name evidence="7" type="ORF">SOIL9_56110</name>
</gene>
<keyword evidence="3" id="KW-0731">Sigma factor</keyword>
<dbReference type="Pfam" id="PF04542">
    <property type="entry name" value="Sigma70_r2"/>
    <property type="match status" value="1"/>
</dbReference>
<dbReference type="AlphaFoldDB" id="A0A6P2CT80"/>
<feature type="domain" description="RNA polymerase sigma factor 70 region 4 type 2" evidence="6">
    <location>
        <begin position="143"/>
        <end position="194"/>
    </location>
</feature>
<keyword evidence="2" id="KW-0805">Transcription regulation</keyword>
<dbReference type="InterPro" id="IPR014284">
    <property type="entry name" value="RNA_pol_sigma-70_dom"/>
</dbReference>
<dbReference type="InterPro" id="IPR039425">
    <property type="entry name" value="RNA_pol_sigma-70-like"/>
</dbReference>
<dbReference type="InterPro" id="IPR013249">
    <property type="entry name" value="RNA_pol_sigma70_r4_t2"/>
</dbReference>
<dbReference type="PANTHER" id="PTHR43133">
    <property type="entry name" value="RNA POLYMERASE ECF-TYPE SIGMA FACTO"/>
    <property type="match status" value="1"/>
</dbReference>
<evidence type="ECO:0000256" key="1">
    <source>
        <dbReference type="ARBA" id="ARBA00010641"/>
    </source>
</evidence>
<dbReference type="PANTHER" id="PTHR43133:SF51">
    <property type="entry name" value="RNA POLYMERASE SIGMA FACTOR"/>
    <property type="match status" value="1"/>
</dbReference>
<dbReference type="Proteomes" id="UP000464178">
    <property type="component" value="Chromosome"/>
</dbReference>
<dbReference type="NCBIfam" id="TIGR02937">
    <property type="entry name" value="sigma70-ECF"/>
    <property type="match status" value="1"/>
</dbReference>
<dbReference type="InterPro" id="IPR013325">
    <property type="entry name" value="RNA_pol_sigma_r2"/>
</dbReference>
<accession>A0A6P2CT80</accession>
<dbReference type="Gene3D" id="1.10.10.10">
    <property type="entry name" value="Winged helix-like DNA-binding domain superfamily/Winged helix DNA-binding domain"/>
    <property type="match status" value="1"/>
</dbReference>
<keyword evidence="4" id="KW-0804">Transcription</keyword>
<evidence type="ECO:0000256" key="2">
    <source>
        <dbReference type="ARBA" id="ARBA00023015"/>
    </source>
</evidence>
<reference evidence="7 8" key="1">
    <citation type="submission" date="2019-05" db="EMBL/GenBank/DDBJ databases">
        <authorList>
            <consortium name="Science for Life Laboratories"/>
        </authorList>
    </citation>
    <scope>NUCLEOTIDE SEQUENCE [LARGE SCALE GENOMIC DNA]</scope>
    <source>
        <strain evidence="7">Soil9</strain>
    </source>
</reference>
<dbReference type="GO" id="GO:0003677">
    <property type="term" value="F:DNA binding"/>
    <property type="evidence" value="ECO:0007669"/>
    <property type="project" value="InterPro"/>
</dbReference>
<dbReference type="EMBL" id="LR593886">
    <property type="protein sequence ID" value="VTR92103.1"/>
    <property type="molecule type" value="Genomic_DNA"/>
</dbReference>
<evidence type="ECO:0000313" key="8">
    <source>
        <dbReference type="Proteomes" id="UP000464178"/>
    </source>
</evidence>
<comment type="similarity">
    <text evidence="1">Belongs to the sigma-70 factor family. ECF subfamily.</text>
</comment>
<protein>
    <recommendedName>
        <fullName evidence="9">ECF RNA polymerase sigma factor SigE</fullName>
    </recommendedName>
</protein>
<proteinExistence type="inferred from homology"/>
<dbReference type="SUPFAM" id="SSF88946">
    <property type="entry name" value="Sigma2 domain of RNA polymerase sigma factors"/>
    <property type="match status" value="1"/>
</dbReference>
<evidence type="ECO:0008006" key="9">
    <source>
        <dbReference type="Google" id="ProtNLM"/>
    </source>
</evidence>
<dbReference type="GO" id="GO:0016987">
    <property type="term" value="F:sigma factor activity"/>
    <property type="evidence" value="ECO:0007669"/>
    <property type="project" value="UniProtKB-KW"/>
</dbReference>
<dbReference type="CDD" id="cd06171">
    <property type="entry name" value="Sigma70_r4"/>
    <property type="match status" value="1"/>
</dbReference>
<keyword evidence="8" id="KW-1185">Reference proteome</keyword>
<dbReference type="RefSeq" id="WP_162667015.1">
    <property type="nucleotide sequence ID" value="NZ_LR593886.1"/>
</dbReference>
<evidence type="ECO:0000256" key="3">
    <source>
        <dbReference type="ARBA" id="ARBA00023082"/>
    </source>
</evidence>
<dbReference type="InterPro" id="IPR036388">
    <property type="entry name" value="WH-like_DNA-bd_sf"/>
</dbReference>